<proteinExistence type="predicted"/>
<organism evidence="2">
    <name type="scientific">uncultured organism</name>
    <dbReference type="NCBI Taxonomy" id="155900"/>
    <lineage>
        <taxon>unclassified sequences</taxon>
        <taxon>environmental samples</taxon>
    </lineage>
</organism>
<sequence>MVDAPPLAREIDRGGALRRGLIPAGTGIRGPLGVRFQRGIEFRRRLRRRRHLRRRVRGHALEHGVSEIEEGLFIRGRRSTVRTSVLFRRRIPALHRPVRLFGHGIDRHQSLEHRRRHVQDRLDLVSPLAHRFQIVLETGYGVGHVIQGGVVHRSRRPENAGGDPRGVPDELTEPGHRQKPADALQGMEAGGEGRLRLLTLAGLEVADDGLADPGHLTPGLFEGLIMDGLVLRLETARLAGLGVVGMPLGEMAQGGLDRQQGLGDRHNALVVRVAVHQRFRMLSEGTALALQPEHTEGIAHPVHAVGRLAQTLAVGVAGAHVQVKAVLDGGDVLPEHAGNGAQGIEIRTFAALGLQPGDAPSQSVQVVDLLHGADPPAGTVDAGEDIEHIPQQIGTRLGTRAEIGEALEFALQARQQAADLSVVAVHTARAQGLDEGTPDPPRGRPTRVGRRLVHAGQGTGHALQPVLGITAQPRYQSALEERTGPWCELHAPVPAVPRRAVLPGIHRTEIGCEQDGLGDLGPAMGTAQLVDDRQQRETGLGTADRETLEIAPKLEDRPHKRLTGRPGVGHVAGEQVARQRLHLLRAQRRVVELEHPEDAQHLVKMGGAELQPGLVAAVLRVLLQRFRGLLQRGVELTTHPAEHAVVHACLPAHQEASLLKASTSSPPTRCSPASDAGRNSPPPRIIRPPGRSQSARRRTSRSRCRRAK</sequence>
<reference evidence="2" key="1">
    <citation type="submission" date="2019-06" db="EMBL/GenBank/DDBJ databases">
        <authorList>
            <person name="Murdoch R.W."/>
            <person name="Fathepure B."/>
        </authorList>
    </citation>
    <scope>NUCLEOTIDE SEQUENCE</scope>
</reference>
<dbReference type="EMBL" id="MN079197">
    <property type="protein sequence ID" value="QEA07053.1"/>
    <property type="molecule type" value="Genomic_DNA"/>
</dbReference>
<feature type="region of interest" description="Disordered" evidence="1">
    <location>
        <begin position="151"/>
        <end position="182"/>
    </location>
</feature>
<protein>
    <submittedName>
        <fullName evidence="2">Uncharacterized protein</fullName>
    </submittedName>
</protein>
<feature type="compositionally biased region" description="Basic residues" evidence="1">
    <location>
        <begin position="694"/>
        <end position="708"/>
    </location>
</feature>
<name>A0A5B8RG90_9ZZZZ</name>
<evidence type="ECO:0000313" key="2">
    <source>
        <dbReference type="EMBL" id="QEA07053.1"/>
    </source>
</evidence>
<evidence type="ECO:0000256" key="1">
    <source>
        <dbReference type="SAM" id="MobiDB-lite"/>
    </source>
</evidence>
<accession>A0A5B8RG90</accession>
<dbReference type="AlphaFoldDB" id="A0A5B8RG90"/>
<feature type="region of interest" description="Disordered" evidence="1">
    <location>
        <begin position="658"/>
        <end position="708"/>
    </location>
</feature>
<gene>
    <name evidence="2" type="ORF">KBTEX_03398</name>
</gene>